<evidence type="ECO:0000256" key="4">
    <source>
        <dbReference type="ARBA" id="ARBA00024004"/>
    </source>
</evidence>
<feature type="region of interest" description="Disordered" evidence="6">
    <location>
        <begin position="1"/>
        <end position="54"/>
    </location>
</feature>
<feature type="region of interest" description="Disordered" evidence="6">
    <location>
        <begin position="317"/>
        <end position="339"/>
    </location>
</feature>
<sequence>MAEREQPKRGPQVGSGELVPSRKKARAYAIPQAMVKQEPPEEGPRGEEAQQVGEAGQGAGVGAVVAMEEQIDFRMGLSLFRCRACLLPLKPPSFKCADGHIVCATCRASHALACGGGAAYAACPDADAFVRDAKVPCAFAEHGCASYIAYYQAADHERACPWSPCHCPDPGCDAFTSPARLLEHLLPRGAPVLARHHRGAQGLHLLVGKDNDRRVFLVSASALGPAMAVSVACVRANGDAAAGVPQFDCKLWVEHPRDSGNLALLAFPVPSSDLSGGFSAAERGRFLAVPPDMMAKEDAPGGEAPDLMIRIEKAGRAAASSTLTPAVRSSSGRQPPTTA</sequence>
<keyword evidence="2 5" id="KW-0863">Zinc-finger</keyword>
<keyword evidence="1" id="KW-0479">Metal-binding</keyword>
<feature type="domain" description="SIAH-type" evidence="7">
    <location>
        <begin position="132"/>
        <end position="190"/>
    </location>
</feature>
<dbReference type="Proteomes" id="UP001497457">
    <property type="component" value="Chromosome 17b"/>
</dbReference>
<dbReference type="EMBL" id="OZ075127">
    <property type="protein sequence ID" value="CAL4951179.1"/>
    <property type="molecule type" value="Genomic_DNA"/>
</dbReference>
<comment type="function">
    <text evidence="4">E3 ubiquitin-protein ligase that mediates ubiquitination and subsequent proteasomal degradation of target proteins. E3 ubiquitin ligases accept ubiquitin from an E2 ubiquitin-conjugating enzyme in the form of a thioester and then directly transfers the ubiquitin to targeted substrates. It probably triggers the ubiquitin-mediated degradation of different substrates.</text>
</comment>
<feature type="compositionally biased region" description="Polar residues" evidence="6">
    <location>
        <begin position="319"/>
        <end position="339"/>
    </location>
</feature>
<dbReference type="InterPro" id="IPR013083">
    <property type="entry name" value="Znf_RING/FYVE/PHD"/>
</dbReference>
<dbReference type="AlphaFoldDB" id="A0ABC8YZA7"/>
<evidence type="ECO:0000256" key="5">
    <source>
        <dbReference type="PROSITE-ProRule" id="PRU00455"/>
    </source>
</evidence>
<evidence type="ECO:0000313" key="9">
    <source>
        <dbReference type="Proteomes" id="UP001497457"/>
    </source>
</evidence>
<evidence type="ECO:0000256" key="6">
    <source>
        <dbReference type="SAM" id="MobiDB-lite"/>
    </source>
</evidence>
<dbReference type="Pfam" id="PF21361">
    <property type="entry name" value="Sina_ZnF"/>
    <property type="match status" value="1"/>
</dbReference>
<evidence type="ECO:0000256" key="3">
    <source>
        <dbReference type="ARBA" id="ARBA00022833"/>
    </source>
</evidence>
<dbReference type="SUPFAM" id="SSF49599">
    <property type="entry name" value="TRAF domain-like"/>
    <property type="match status" value="1"/>
</dbReference>
<dbReference type="PROSITE" id="PS51081">
    <property type="entry name" value="ZF_SIAH"/>
    <property type="match status" value="1"/>
</dbReference>
<evidence type="ECO:0000256" key="2">
    <source>
        <dbReference type="ARBA" id="ARBA00022771"/>
    </source>
</evidence>
<dbReference type="PANTHER" id="PTHR46632">
    <property type="entry name" value="E3 UBIQUITIN-PROTEIN LIGASE SINA-LIKE 4"/>
    <property type="match status" value="1"/>
</dbReference>
<reference evidence="8 9" key="2">
    <citation type="submission" date="2024-10" db="EMBL/GenBank/DDBJ databases">
        <authorList>
            <person name="Ryan C."/>
        </authorList>
    </citation>
    <scope>NUCLEOTIDE SEQUENCE [LARGE SCALE GENOMIC DNA]</scope>
</reference>
<protein>
    <recommendedName>
        <fullName evidence="7">SIAH-type domain-containing protein</fullName>
    </recommendedName>
</protein>
<proteinExistence type="predicted"/>
<gene>
    <name evidence="8" type="ORF">URODEC1_LOCUS38792</name>
</gene>
<reference evidence="9" key="1">
    <citation type="submission" date="2024-06" db="EMBL/GenBank/DDBJ databases">
        <authorList>
            <person name="Ryan C."/>
        </authorList>
    </citation>
    <scope>NUCLEOTIDE SEQUENCE [LARGE SCALE GENOMIC DNA]</scope>
</reference>
<dbReference type="PANTHER" id="PTHR46632:SF9">
    <property type="entry name" value="RING-TYPE E3 UBIQUITIN TRANSFERASE"/>
    <property type="match status" value="1"/>
</dbReference>
<feature type="compositionally biased region" description="Basic and acidic residues" evidence="6">
    <location>
        <begin position="38"/>
        <end position="48"/>
    </location>
</feature>
<accession>A0ABC8YZA7</accession>
<keyword evidence="3" id="KW-0862">Zinc</keyword>
<organism evidence="8 9">
    <name type="scientific">Urochloa decumbens</name>
    <dbReference type="NCBI Taxonomy" id="240449"/>
    <lineage>
        <taxon>Eukaryota</taxon>
        <taxon>Viridiplantae</taxon>
        <taxon>Streptophyta</taxon>
        <taxon>Embryophyta</taxon>
        <taxon>Tracheophyta</taxon>
        <taxon>Spermatophyta</taxon>
        <taxon>Magnoliopsida</taxon>
        <taxon>Liliopsida</taxon>
        <taxon>Poales</taxon>
        <taxon>Poaceae</taxon>
        <taxon>PACMAD clade</taxon>
        <taxon>Panicoideae</taxon>
        <taxon>Panicodae</taxon>
        <taxon>Paniceae</taxon>
        <taxon>Melinidinae</taxon>
        <taxon>Urochloa</taxon>
    </lineage>
</organism>
<keyword evidence="9" id="KW-1185">Reference proteome</keyword>
<evidence type="ECO:0000313" key="8">
    <source>
        <dbReference type="EMBL" id="CAL4951179.1"/>
    </source>
</evidence>
<dbReference type="GO" id="GO:0008270">
    <property type="term" value="F:zinc ion binding"/>
    <property type="evidence" value="ECO:0007669"/>
    <property type="project" value="UniProtKB-KW"/>
</dbReference>
<dbReference type="InterPro" id="IPR044286">
    <property type="entry name" value="SINL_plant"/>
</dbReference>
<dbReference type="InterPro" id="IPR013010">
    <property type="entry name" value="Znf_SIAH"/>
</dbReference>
<evidence type="ECO:0000256" key="1">
    <source>
        <dbReference type="ARBA" id="ARBA00022723"/>
    </source>
</evidence>
<evidence type="ECO:0000259" key="7">
    <source>
        <dbReference type="PROSITE" id="PS51081"/>
    </source>
</evidence>
<dbReference type="Gene3D" id="3.30.40.10">
    <property type="entry name" value="Zinc/RING finger domain, C3HC4 (zinc finger)"/>
    <property type="match status" value="1"/>
</dbReference>
<name>A0ABC8YZA7_9POAL</name>